<feature type="transmembrane region" description="Helical" evidence="10">
    <location>
        <begin position="320"/>
        <end position="341"/>
    </location>
</feature>
<dbReference type="GO" id="GO:0005886">
    <property type="term" value="C:plasma membrane"/>
    <property type="evidence" value="ECO:0007669"/>
    <property type="project" value="UniProtKB-SubCell"/>
</dbReference>
<dbReference type="RefSeq" id="XP_001387730.2">
    <property type="nucleotide sequence ID" value="XM_001387693.1"/>
</dbReference>
<dbReference type="InterPro" id="IPR050524">
    <property type="entry name" value="APC_YAT"/>
</dbReference>
<keyword evidence="7 10" id="KW-1133">Transmembrane helix</keyword>
<feature type="transmembrane region" description="Helical" evidence="10">
    <location>
        <begin position="492"/>
        <end position="515"/>
    </location>
</feature>
<evidence type="ECO:0000256" key="7">
    <source>
        <dbReference type="ARBA" id="ARBA00022989"/>
    </source>
</evidence>
<feature type="transmembrane region" description="Helical" evidence="10">
    <location>
        <begin position="374"/>
        <end position="393"/>
    </location>
</feature>
<evidence type="ECO:0000313" key="12">
    <source>
        <dbReference type="EMBL" id="EAZ63707.2"/>
    </source>
</evidence>
<comment type="subcellular location">
    <subcellularLocation>
        <location evidence="1">Cell membrane</location>
        <topology evidence="1">Multi-pass membrane protein</topology>
    </subcellularLocation>
</comment>
<proteinExistence type="inferred from homology"/>
<dbReference type="Pfam" id="PF00324">
    <property type="entry name" value="AA_permease"/>
    <property type="match status" value="1"/>
</dbReference>
<feature type="transmembrane region" description="Helical" evidence="10">
    <location>
        <begin position="445"/>
        <end position="471"/>
    </location>
</feature>
<feature type="compositionally biased region" description="Basic and acidic residues" evidence="9">
    <location>
        <begin position="1"/>
        <end position="10"/>
    </location>
</feature>
<dbReference type="NCBIfam" id="TIGR00913">
    <property type="entry name" value="2A0310"/>
    <property type="match status" value="1"/>
</dbReference>
<evidence type="ECO:0000256" key="4">
    <source>
        <dbReference type="ARBA" id="ARBA00022475"/>
    </source>
</evidence>
<evidence type="ECO:0000256" key="9">
    <source>
        <dbReference type="SAM" id="MobiDB-lite"/>
    </source>
</evidence>
<dbReference type="PANTHER" id="PTHR43341">
    <property type="entry name" value="AMINO ACID PERMEASE"/>
    <property type="match status" value="1"/>
</dbReference>
<comment type="similarity">
    <text evidence="2">Belongs to the amino acid-polyamine-organocation (APC) superfamily. YAT (TC 2.A.3.10) family.</text>
</comment>
<dbReference type="AlphaFoldDB" id="A3GF84"/>
<dbReference type="PROSITE" id="PS00218">
    <property type="entry name" value="AMINO_ACID_PERMEASE_1"/>
    <property type="match status" value="1"/>
</dbReference>
<keyword evidence="3" id="KW-0813">Transport</keyword>
<dbReference type="Gene3D" id="1.20.1740.10">
    <property type="entry name" value="Amino acid/polyamine transporter I"/>
    <property type="match status" value="1"/>
</dbReference>
<keyword evidence="13" id="KW-1185">Reference proteome</keyword>
<evidence type="ECO:0000256" key="3">
    <source>
        <dbReference type="ARBA" id="ARBA00022448"/>
    </source>
</evidence>
<feature type="region of interest" description="Disordered" evidence="9">
    <location>
        <begin position="1"/>
        <end position="41"/>
    </location>
</feature>
<dbReference type="InterPro" id="IPR004840">
    <property type="entry name" value="Amino_acid_permease_CS"/>
</dbReference>
<dbReference type="GO" id="GO:0015171">
    <property type="term" value="F:amino acid transmembrane transporter activity"/>
    <property type="evidence" value="ECO:0007669"/>
    <property type="project" value="TreeGrafter"/>
</dbReference>
<dbReference type="HOGENOM" id="CLU_007946_12_0_1"/>
<gene>
    <name evidence="12" type="primary">GAP1.2</name>
    <name evidence="12" type="ORF">PICST_68755</name>
</gene>
<dbReference type="STRING" id="322104.A3GF84"/>
<dbReference type="OrthoDB" id="3900342at2759"/>
<evidence type="ECO:0000256" key="8">
    <source>
        <dbReference type="ARBA" id="ARBA00023136"/>
    </source>
</evidence>
<dbReference type="OMA" id="MQPFNQV"/>
<feature type="transmembrane region" description="Helical" evidence="10">
    <location>
        <begin position="278"/>
        <end position="299"/>
    </location>
</feature>
<dbReference type="InParanoid" id="A3GF84"/>
<keyword evidence="4" id="KW-1003">Cell membrane</keyword>
<dbReference type="PIRSF" id="PIRSF006060">
    <property type="entry name" value="AA_transporter"/>
    <property type="match status" value="1"/>
</dbReference>
<comment type="caution">
    <text evidence="12">The sequence shown here is derived from an EMBL/GenBank/DDBJ whole genome shotgun (WGS) entry which is preliminary data.</text>
</comment>
<evidence type="ECO:0000256" key="10">
    <source>
        <dbReference type="SAM" id="Phobius"/>
    </source>
</evidence>
<feature type="compositionally biased region" description="Polar residues" evidence="9">
    <location>
        <begin position="11"/>
        <end position="41"/>
    </location>
</feature>
<accession>A3GF84</accession>
<keyword evidence="8 10" id="KW-0472">Membrane</keyword>
<feature type="transmembrane region" description="Helical" evidence="10">
    <location>
        <begin position="170"/>
        <end position="188"/>
    </location>
</feature>
<feature type="transmembrane region" description="Helical" evidence="10">
    <location>
        <begin position="100"/>
        <end position="119"/>
    </location>
</feature>
<evidence type="ECO:0000256" key="2">
    <source>
        <dbReference type="ARBA" id="ARBA00006983"/>
    </source>
</evidence>
<evidence type="ECO:0000256" key="5">
    <source>
        <dbReference type="ARBA" id="ARBA00022692"/>
    </source>
</evidence>
<evidence type="ECO:0000313" key="13">
    <source>
        <dbReference type="Proteomes" id="UP000002258"/>
    </source>
</evidence>
<feature type="domain" description="Amino acid permease/ SLC12A" evidence="11">
    <location>
        <begin position="97"/>
        <end position="555"/>
    </location>
</feature>
<feature type="transmembrane region" description="Helical" evidence="10">
    <location>
        <begin position="208"/>
        <end position="228"/>
    </location>
</feature>
<feature type="transmembrane region" description="Helical" evidence="10">
    <location>
        <begin position="421"/>
        <end position="439"/>
    </location>
</feature>
<evidence type="ECO:0000256" key="6">
    <source>
        <dbReference type="ARBA" id="ARBA00022970"/>
    </source>
</evidence>
<dbReference type="InterPro" id="IPR004762">
    <property type="entry name" value="Amino_acid_permease_fungi"/>
</dbReference>
<name>A3GF84_PICST</name>
<dbReference type="InterPro" id="IPR004841">
    <property type="entry name" value="AA-permease/SLC12A_dom"/>
</dbReference>
<protein>
    <submittedName>
        <fullName evidence="12">General amino acid permease</fullName>
    </submittedName>
</protein>
<keyword evidence="6" id="KW-0029">Amino-acid transport</keyword>
<reference evidence="12 13" key="1">
    <citation type="journal article" date="2007" name="Nat. Biotechnol.">
        <title>Genome sequence of the lignocellulose-bioconverting and xylose-fermenting yeast Pichia stipitis.</title>
        <authorList>
            <person name="Jeffries T.W."/>
            <person name="Grigoriev I.V."/>
            <person name="Grimwood J."/>
            <person name="Laplaza J.M."/>
            <person name="Aerts A."/>
            <person name="Salamov A."/>
            <person name="Schmutz J."/>
            <person name="Lindquist E."/>
            <person name="Dehal P."/>
            <person name="Shapiro H."/>
            <person name="Jin Y.S."/>
            <person name="Passoth V."/>
            <person name="Richardson P.M."/>
        </authorList>
    </citation>
    <scope>NUCLEOTIDE SEQUENCE [LARGE SCALE GENOMIC DNA]</scope>
    <source>
        <strain evidence="13">ATCC 58785 / CBS 6054 / NBRC 10063 / NRRL Y-11545</strain>
    </source>
</reference>
<dbReference type="KEGG" id="pic:PICST_68755"/>
<organism evidence="12 13">
    <name type="scientific">Scheffersomyces stipitis (strain ATCC 58785 / CBS 6054 / NBRC 10063 / NRRL Y-11545)</name>
    <name type="common">Yeast</name>
    <name type="synonym">Pichia stipitis</name>
    <dbReference type="NCBI Taxonomy" id="322104"/>
    <lineage>
        <taxon>Eukaryota</taxon>
        <taxon>Fungi</taxon>
        <taxon>Dikarya</taxon>
        <taxon>Ascomycota</taxon>
        <taxon>Saccharomycotina</taxon>
        <taxon>Pichiomycetes</taxon>
        <taxon>Debaryomycetaceae</taxon>
        <taxon>Scheffersomyces</taxon>
    </lineage>
</organism>
<dbReference type="GeneID" id="4850933"/>
<feature type="transmembrane region" description="Helical" evidence="10">
    <location>
        <begin position="240"/>
        <end position="258"/>
    </location>
</feature>
<dbReference type="EMBL" id="AAVQ01000001">
    <property type="protein sequence ID" value="EAZ63707.2"/>
    <property type="molecule type" value="Genomic_DNA"/>
</dbReference>
<dbReference type="Proteomes" id="UP000002258">
    <property type="component" value="Chromosome 1"/>
</dbReference>
<dbReference type="FunFam" id="1.20.1740.10:FF:000017">
    <property type="entry name" value="Amino acid permease"/>
    <property type="match status" value="1"/>
</dbReference>
<feature type="transmembrane region" description="Helical" evidence="10">
    <location>
        <begin position="125"/>
        <end position="150"/>
    </location>
</feature>
<sequence>MDGSSYEDKQSQTGENSHLASTAVSSSPYEQSQEQTTTQARWHSFVDSFKPAIETEVLSKNKRYNDNEDEEADISDIQRININTSKSHLKRKLKNRHLQMIAIASAIGSGLLIGTGSALSTGGPAGILIAWALTGASILCTIQAMAELAVTFPISGSFNVYASRFIDPSVGFSVAWNYFFQFLVLLPLELVAGSITMNYWNTSINPDVWVLIFYIVVSSINFFGVRAYGEAEFVFSTLKVLAVIGFIIVSIVLAAGGGPNGQYHGSLYWHNPGPFANGFKGVVSVFITAAFSFGGTELVGLTAAEADQPRKSLPKATKQVFWRILMFYMVSLTLITFLVPYTSDRLLGASSVDVTASPFVIAIQNGGIKGLPSVMNAVILISVISVGSSSVYATSRTLTALAEQGLAPKICGYVDRAGRPLVAIIITNIFGLLSFIAASGKQAEVFTWLLSISAMSSIFTWLSICLAHIRFRRALASQGRTTDELSFTSQTGVIGSWFGVVLNTLVIIAEFWLSLFPLGESPNAEGFFQTYLGFVILIVFYVGHKIWRKNWILFIRAKDIDVDSGRREADIEALKEELAEERAILRSKPFYYRVYHFWC</sequence>
<dbReference type="PANTHER" id="PTHR43341:SF1">
    <property type="entry name" value="GENERAL AMINO-ACID PERMEASE GAP1"/>
    <property type="match status" value="1"/>
</dbReference>
<keyword evidence="5 10" id="KW-0812">Transmembrane</keyword>
<evidence type="ECO:0000259" key="11">
    <source>
        <dbReference type="Pfam" id="PF00324"/>
    </source>
</evidence>
<feature type="transmembrane region" description="Helical" evidence="10">
    <location>
        <begin position="527"/>
        <end position="547"/>
    </location>
</feature>
<dbReference type="eggNOG" id="KOG1286">
    <property type="taxonomic scope" value="Eukaryota"/>
</dbReference>
<evidence type="ECO:0000256" key="1">
    <source>
        <dbReference type="ARBA" id="ARBA00004651"/>
    </source>
</evidence>